<evidence type="ECO:0000256" key="2">
    <source>
        <dbReference type="ARBA" id="ARBA00009863"/>
    </source>
</evidence>
<dbReference type="InterPro" id="IPR019368">
    <property type="entry name" value="Ribosomal_mS29"/>
</dbReference>
<dbReference type="CTD" id="37563"/>
<evidence type="ECO:0000256" key="3">
    <source>
        <dbReference type="ARBA" id="ARBA00022946"/>
    </source>
</evidence>
<dbReference type="Proteomes" id="UP000694843">
    <property type="component" value="Unplaced"/>
</dbReference>
<accession>A0A8B7NAS3</accession>
<dbReference type="RefSeq" id="XP_018010688.1">
    <property type="nucleotide sequence ID" value="XM_018155199.2"/>
</dbReference>
<keyword evidence="6" id="KW-0687">Ribonucleoprotein</keyword>
<dbReference type="OrthoDB" id="274828at2759"/>
<name>A0A8B7NAS3_HYAAZ</name>
<evidence type="ECO:0000256" key="7">
    <source>
        <dbReference type="ARBA" id="ARBA00035140"/>
    </source>
</evidence>
<gene>
    <name evidence="9" type="primary">LOC108668070</name>
</gene>
<evidence type="ECO:0000313" key="8">
    <source>
        <dbReference type="Proteomes" id="UP000694843"/>
    </source>
</evidence>
<sequence length="430" mass="49325">MFRKLFSLSRVHHGKCLRLVQNISSNVTSSRTGSPAAVEASQTLTVTPRNVGAPPVDMPYMEPYLTAEDDPRNHTEEHLGLWYNISREEFKRIFHPFSLNIEYNQLCETFNETSFMIRRPALSVMKYLKQLNLSSMTPPRFMFYGAQGTGKTCSIAHVVHFLSRENFVILQVPWVDRWLKQFLKKPAEILPSAKNPQVWDHTTDASDWLKFFSTQNNEMLKKLQLKSFDQYQFSTRENFPAGSDITKIVELGISRPRLAAQVVVAITLEMKKHASQGNCKVAVVLDGINSAFTEESIYKIDHVDFYTKETWKYIPAQSFTLVQAFTNMLEKDWTNGVIIGSIDYCCRKDKDKSTYNPRYILGQEGWEALDPFVPVPVPEYSPEEFESAFAYLASKHWIQKHEALTPDGRALIAALSERNPDYLLRICAPL</sequence>
<dbReference type="GO" id="GO:0003735">
    <property type="term" value="F:structural constituent of ribosome"/>
    <property type="evidence" value="ECO:0007669"/>
    <property type="project" value="TreeGrafter"/>
</dbReference>
<keyword evidence="8" id="KW-1185">Reference proteome</keyword>
<evidence type="ECO:0000256" key="1">
    <source>
        <dbReference type="ARBA" id="ARBA00004173"/>
    </source>
</evidence>
<evidence type="ECO:0000256" key="5">
    <source>
        <dbReference type="ARBA" id="ARBA00023128"/>
    </source>
</evidence>
<dbReference type="GO" id="GO:0006915">
    <property type="term" value="P:apoptotic process"/>
    <property type="evidence" value="ECO:0007669"/>
    <property type="project" value="InterPro"/>
</dbReference>
<dbReference type="GO" id="GO:0005763">
    <property type="term" value="C:mitochondrial small ribosomal subunit"/>
    <property type="evidence" value="ECO:0007669"/>
    <property type="project" value="TreeGrafter"/>
</dbReference>
<keyword evidence="4 9" id="KW-0689">Ribosomal protein</keyword>
<proteinExistence type="inferred from homology"/>
<reference evidence="9" key="1">
    <citation type="submission" date="2025-08" db="UniProtKB">
        <authorList>
            <consortium name="RefSeq"/>
        </authorList>
    </citation>
    <scope>IDENTIFICATION</scope>
    <source>
        <tissue evidence="9">Whole organism</tissue>
    </source>
</reference>
<dbReference type="InterPro" id="IPR027417">
    <property type="entry name" value="P-loop_NTPase"/>
</dbReference>
<evidence type="ECO:0000256" key="4">
    <source>
        <dbReference type="ARBA" id="ARBA00022980"/>
    </source>
</evidence>
<keyword evidence="3" id="KW-0809">Transit peptide</keyword>
<dbReference type="GeneID" id="108668070"/>
<comment type="subcellular location">
    <subcellularLocation>
        <location evidence="1">Mitochondrion</location>
    </subcellularLocation>
</comment>
<dbReference type="PRINTS" id="PR01716">
    <property type="entry name" value="DEATHASSOCP3"/>
</dbReference>
<dbReference type="KEGG" id="hazt:108668070"/>
<evidence type="ECO:0000313" key="9">
    <source>
        <dbReference type="RefSeq" id="XP_018010688.1"/>
    </source>
</evidence>
<comment type="similarity">
    <text evidence="2">Belongs to the mitochondrion-specific ribosomal protein mS29 family.</text>
</comment>
<dbReference type="AlphaFoldDB" id="A0A8B7NAS3"/>
<dbReference type="Pfam" id="PF10236">
    <property type="entry name" value="DAP3"/>
    <property type="match status" value="1"/>
</dbReference>
<dbReference type="InterPro" id="IPR008092">
    <property type="entry name" value="Ribosomal_mS29_met"/>
</dbReference>
<dbReference type="PANTHER" id="PTHR12810:SF0">
    <property type="entry name" value="SMALL RIBOSOMAL SUBUNIT PROTEIN MS29"/>
    <property type="match status" value="1"/>
</dbReference>
<dbReference type="SUPFAM" id="SSF52540">
    <property type="entry name" value="P-loop containing nucleoside triphosphate hydrolases"/>
    <property type="match status" value="1"/>
</dbReference>
<protein>
    <recommendedName>
        <fullName evidence="7">Small ribosomal subunit protein mS29</fullName>
    </recommendedName>
</protein>
<keyword evidence="5" id="KW-0496">Mitochondrion</keyword>
<evidence type="ECO:0000256" key="6">
    <source>
        <dbReference type="ARBA" id="ARBA00023274"/>
    </source>
</evidence>
<organism evidence="8 9">
    <name type="scientific">Hyalella azteca</name>
    <name type="common">Amphipod</name>
    <dbReference type="NCBI Taxonomy" id="294128"/>
    <lineage>
        <taxon>Eukaryota</taxon>
        <taxon>Metazoa</taxon>
        <taxon>Ecdysozoa</taxon>
        <taxon>Arthropoda</taxon>
        <taxon>Crustacea</taxon>
        <taxon>Multicrustacea</taxon>
        <taxon>Malacostraca</taxon>
        <taxon>Eumalacostraca</taxon>
        <taxon>Peracarida</taxon>
        <taxon>Amphipoda</taxon>
        <taxon>Senticaudata</taxon>
        <taxon>Talitrida</taxon>
        <taxon>Talitroidea</taxon>
        <taxon>Hyalellidae</taxon>
        <taxon>Hyalella</taxon>
    </lineage>
</organism>
<dbReference type="PANTHER" id="PTHR12810">
    <property type="entry name" value="MITOCHONDRIAL 28S RIBOSOMAL PROTEIN S29"/>
    <property type="match status" value="1"/>
</dbReference>
<dbReference type="OMA" id="DITNYDW"/>